<gene>
    <name evidence="2" type="ORF">GUITHDRAFT_62719</name>
</gene>
<accession>L1K3J5</accession>
<dbReference type="Gene3D" id="3.30.70.100">
    <property type="match status" value="1"/>
</dbReference>
<dbReference type="PaxDb" id="55529-EKX55371"/>
<evidence type="ECO:0000313" key="4">
    <source>
        <dbReference type="Proteomes" id="UP000011087"/>
    </source>
</evidence>
<feature type="domain" description="ABM" evidence="1">
    <location>
        <begin position="22"/>
        <end position="117"/>
    </location>
</feature>
<dbReference type="RefSeq" id="XP_005842351.1">
    <property type="nucleotide sequence ID" value="XM_005842294.1"/>
</dbReference>
<dbReference type="Proteomes" id="UP000011087">
    <property type="component" value="Unassembled WGS sequence"/>
</dbReference>
<organism evidence="2">
    <name type="scientific">Guillardia theta (strain CCMP2712)</name>
    <name type="common">Cryptophyte</name>
    <dbReference type="NCBI Taxonomy" id="905079"/>
    <lineage>
        <taxon>Eukaryota</taxon>
        <taxon>Cryptophyceae</taxon>
        <taxon>Pyrenomonadales</taxon>
        <taxon>Geminigeraceae</taxon>
        <taxon>Guillardia</taxon>
    </lineage>
</organism>
<reference evidence="2 4" key="1">
    <citation type="journal article" date="2012" name="Nature">
        <title>Algal genomes reveal evolutionary mosaicism and the fate of nucleomorphs.</title>
        <authorList>
            <consortium name="DOE Joint Genome Institute"/>
            <person name="Curtis B.A."/>
            <person name="Tanifuji G."/>
            <person name="Burki F."/>
            <person name="Gruber A."/>
            <person name="Irimia M."/>
            <person name="Maruyama S."/>
            <person name="Arias M.C."/>
            <person name="Ball S.G."/>
            <person name="Gile G.H."/>
            <person name="Hirakawa Y."/>
            <person name="Hopkins J.F."/>
            <person name="Kuo A."/>
            <person name="Rensing S.A."/>
            <person name="Schmutz J."/>
            <person name="Symeonidi A."/>
            <person name="Elias M."/>
            <person name="Eveleigh R.J."/>
            <person name="Herman E.K."/>
            <person name="Klute M.J."/>
            <person name="Nakayama T."/>
            <person name="Obornik M."/>
            <person name="Reyes-Prieto A."/>
            <person name="Armbrust E.V."/>
            <person name="Aves S.J."/>
            <person name="Beiko R.G."/>
            <person name="Coutinho P."/>
            <person name="Dacks J.B."/>
            <person name="Durnford D.G."/>
            <person name="Fast N.M."/>
            <person name="Green B.R."/>
            <person name="Grisdale C.J."/>
            <person name="Hempel F."/>
            <person name="Henrissat B."/>
            <person name="Hoppner M.P."/>
            <person name="Ishida K."/>
            <person name="Kim E."/>
            <person name="Koreny L."/>
            <person name="Kroth P.G."/>
            <person name="Liu Y."/>
            <person name="Malik S.B."/>
            <person name="Maier U.G."/>
            <person name="McRose D."/>
            <person name="Mock T."/>
            <person name="Neilson J.A."/>
            <person name="Onodera N.T."/>
            <person name="Poole A.M."/>
            <person name="Pritham E.J."/>
            <person name="Richards T.A."/>
            <person name="Rocap G."/>
            <person name="Roy S.W."/>
            <person name="Sarai C."/>
            <person name="Schaack S."/>
            <person name="Shirato S."/>
            <person name="Slamovits C.H."/>
            <person name="Spencer D.F."/>
            <person name="Suzuki S."/>
            <person name="Worden A.Z."/>
            <person name="Zauner S."/>
            <person name="Barry K."/>
            <person name="Bell C."/>
            <person name="Bharti A.K."/>
            <person name="Crow J.A."/>
            <person name="Grimwood J."/>
            <person name="Kramer R."/>
            <person name="Lindquist E."/>
            <person name="Lucas S."/>
            <person name="Salamov A."/>
            <person name="McFadden G.I."/>
            <person name="Lane C.E."/>
            <person name="Keeling P.J."/>
            <person name="Gray M.W."/>
            <person name="Grigoriev I.V."/>
            <person name="Archibald J.M."/>
        </authorList>
    </citation>
    <scope>NUCLEOTIDE SEQUENCE</scope>
    <source>
        <strain evidence="2 4">CCMP2712</strain>
    </source>
</reference>
<proteinExistence type="predicted"/>
<dbReference type="SUPFAM" id="SSF54909">
    <property type="entry name" value="Dimeric alpha+beta barrel"/>
    <property type="match status" value="1"/>
</dbReference>
<evidence type="ECO:0000259" key="1">
    <source>
        <dbReference type="PROSITE" id="PS51725"/>
    </source>
</evidence>
<dbReference type="HOGENOM" id="CLU_163686_0_0_1"/>
<dbReference type="OMA" id="LMIFERY"/>
<dbReference type="EnsemblProtists" id="EKX55371">
    <property type="protein sequence ID" value="EKX55371"/>
    <property type="gene ID" value="GUITHDRAFT_62719"/>
</dbReference>
<reference evidence="3" key="3">
    <citation type="submission" date="2016-03" db="UniProtKB">
        <authorList>
            <consortium name="EnsemblProtists"/>
        </authorList>
    </citation>
    <scope>IDENTIFICATION</scope>
</reference>
<dbReference type="AlphaFoldDB" id="L1K3J5"/>
<evidence type="ECO:0000313" key="2">
    <source>
        <dbReference type="EMBL" id="EKX55371.1"/>
    </source>
</evidence>
<reference evidence="4" key="2">
    <citation type="submission" date="2012-11" db="EMBL/GenBank/DDBJ databases">
        <authorList>
            <person name="Kuo A."/>
            <person name="Curtis B.A."/>
            <person name="Tanifuji G."/>
            <person name="Burki F."/>
            <person name="Gruber A."/>
            <person name="Irimia M."/>
            <person name="Maruyama S."/>
            <person name="Arias M.C."/>
            <person name="Ball S.G."/>
            <person name="Gile G.H."/>
            <person name="Hirakawa Y."/>
            <person name="Hopkins J.F."/>
            <person name="Rensing S.A."/>
            <person name="Schmutz J."/>
            <person name="Symeonidi A."/>
            <person name="Elias M."/>
            <person name="Eveleigh R.J."/>
            <person name="Herman E.K."/>
            <person name="Klute M.J."/>
            <person name="Nakayama T."/>
            <person name="Obornik M."/>
            <person name="Reyes-Prieto A."/>
            <person name="Armbrust E.V."/>
            <person name="Aves S.J."/>
            <person name="Beiko R.G."/>
            <person name="Coutinho P."/>
            <person name="Dacks J.B."/>
            <person name="Durnford D.G."/>
            <person name="Fast N.M."/>
            <person name="Green B.R."/>
            <person name="Grisdale C."/>
            <person name="Hempe F."/>
            <person name="Henrissat B."/>
            <person name="Hoppner M.P."/>
            <person name="Ishida K.-I."/>
            <person name="Kim E."/>
            <person name="Koreny L."/>
            <person name="Kroth P.G."/>
            <person name="Liu Y."/>
            <person name="Malik S.-B."/>
            <person name="Maier U.G."/>
            <person name="McRose D."/>
            <person name="Mock T."/>
            <person name="Neilson J.A."/>
            <person name="Onodera N.T."/>
            <person name="Poole A.M."/>
            <person name="Pritham E.J."/>
            <person name="Richards T.A."/>
            <person name="Rocap G."/>
            <person name="Roy S.W."/>
            <person name="Sarai C."/>
            <person name="Schaack S."/>
            <person name="Shirato S."/>
            <person name="Slamovits C.H."/>
            <person name="Spencer D.F."/>
            <person name="Suzuki S."/>
            <person name="Worden A.Z."/>
            <person name="Zauner S."/>
            <person name="Barry K."/>
            <person name="Bell C."/>
            <person name="Bharti A.K."/>
            <person name="Crow J.A."/>
            <person name="Grimwood J."/>
            <person name="Kramer R."/>
            <person name="Lindquist E."/>
            <person name="Lucas S."/>
            <person name="Salamov A."/>
            <person name="McFadden G.I."/>
            <person name="Lane C.E."/>
            <person name="Keeling P.J."/>
            <person name="Gray M.W."/>
            <person name="Grigoriev I.V."/>
            <person name="Archibald J.M."/>
        </authorList>
    </citation>
    <scope>NUCLEOTIDE SEQUENCE</scope>
    <source>
        <strain evidence="4">CCMP2712</strain>
    </source>
</reference>
<name>L1K3J5_GUITC</name>
<dbReference type="Pfam" id="PF03992">
    <property type="entry name" value="ABM"/>
    <property type="match status" value="1"/>
</dbReference>
<dbReference type="KEGG" id="gtt:GUITHDRAFT_62719"/>
<sequence>MYSRRSSTQTRADREKPTIASFILIVHVTFSSKKVKEDFKVLYAEEAEFCRKSEANTLSYELALSDRDELAGVIIERFRSKDDYLSHKESSVFKRYREKLKKLEESGDVKLNGQSYYQSNLGYF</sequence>
<dbReference type="InterPro" id="IPR011008">
    <property type="entry name" value="Dimeric_a/b-barrel"/>
</dbReference>
<keyword evidence="4" id="KW-1185">Reference proteome</keyword>
<dbReference type="EMBL" id="JH992965">
    <property type="protein sequence ID" value="EKX55371.1"/>
    <property type="molecule type" value="Genomic_DNA"/>
</dbReference>
<dbReference type="PROSITE" id="PS51725">
    <property type="entry name" value="ABM"/>
    <property type="match status" value="1"/>
</dbReference>
<dbReference type="OrthoDB" id="10011777at2759"/>
<dbReference type="GeneID" id="17312083"/>
<evidence type="ECO:0000313" key="3">
    <source>
        <dbReference type="EnsemblProtists" id="EKX55371"/>
    </source>
</evidence>
<dbReference type="InterPro" id="IPR007138">
    <property type="entry name" value="ABM_dom"/>
</dbReference>
<protein>
    <recommendedName>
        <fullName evidence="1">ABM domain-containing protein</fullName>
    </recommendedName>
</protein>